<evidence type="ECO:0000256" key="3">
    <source>
        <dbReference type="ARBA" id="ARBA00022475"/>
    </source>
</evidence>
<dbReference type="PROSITE" id="PS50928">
    <property type="entry name" value="ABC_TM1"/>
    <property type="match status" value="1"/>
</dbReference>
<evidence type="ECO:0000313" key="9">
    <source>
        <dbReference type="EMBL" id="GGI97512.1"/>
    </source>
</evidence>
<dbReference type="EMBL" id="BMOY01000004">
    <property type="protein sequence ID" value="GGI97512.1"/>
    <property type="molecule type" value="Genomic_DNA"/>
</dbReference>
<dbReference type="RefSeq" id="WP_188880849.1">
    <property type="nucleotide sequence ID" value="NZ_BMOY01000004.1"/>
</dbReference>
<keyword evidence="3" id="KW-1003">Cell membrane</keyword>
<dbReference type="SUPFAM" id="SSF161098">
    <property type="entry name" value="MetI-like"/>
    <property type="match status" value="1"/>
</dbReference>
<dbReference type="GO" id="GO:0055085">
    <property type="term" value="P:transmembrane transport"/>
    <property type="evidence" value="ECO:0007669"/>
    <property type="project" value="InterPro"/>
</dbReference>
<evidence type="ECO:0000256" key="7">
    <source>
        <dbReference type="RuleBase" id="RU363032"/>
    </source>
</evidence>
<keyword evidence="2 7" id="KW-0813">Transport</keyword>
<dbReference type="GO" id="GO:0005886">
    <property type="term" value="C:plasma membrane"/>
    <property type="evidence" value="ECO:0007669"/>
    <property type="project" value="UniProtKB-SubCell"/>
</dbReference>
<organism evidence="9 10">
    <name type="scientific">Alicyclobacillus cellulosilyticus</name>
    <dbReference type="NCBI Taxonomy" id="1003997"/>
    <lineage>
        <taxon>Bacteria</taxon>
        <taxon>Bacillati</taxon>
        <taxon>Bacillota</taxon>
        <taxon>Bacilli</taxon>
        <taxon>Bacillales</taxon>
        <taxon>Alicyclobacillaceae</taxon>
        <taxon>Alicyclobacillus</taxon>
    </lineage>
</organism>
<accession>A0A917K1L0</accession>
<feature type="transmembrane region" description="Helical" evidence="7">
    <location>
        <begin position="34"/>
        <end position="55"/>
    </location>
</feature>
<dbReference type="Proteomes" id="UP000637695">
    <property type="component" value="Unassembled WGS sequence"/>
</dbReference>
<keyword evidence="6 7" id="KW-0472">Membrane</keyword>
<dbReference type="InterPro" id="IPR035906">
    <property type="entry name" value="MetI-like_sf"/>
</dbReference>
<proteinExistence type="inferred from homology"/>
<dbReference type="Pfam" id="PF00528">
    <property type="entry name" value="BPD_transp_1"/>
    <property type="match status" value="1"/>
</dbReference>
<feature type="transmembrane region" description="Helical" evidence="7">
    <location>
        <begin position="105"/>
        <end position="129"/>
    </location>
</feature>
<feature type="domain" description="ABC transmembrane type-1" evidence="8">
    <location>
        <begin position="99"/>
        <end position="288"/>
    </location>
</feature>
<name>A0A917K1L0_9BACL</name>
<reference evidence="9" key="1">
    <citation type="journal article" date="2014" name="Int. J. Syst. Evol. Microbiol.">
        <title>Complete genome sequence of Corynebacterium casei LMG S-19264T (=DSM 44701T), isolated from a smear-ripened cheese.</title>
        <authorList>
            <consortium name="US DOE Joint Genome Institute (JGI-PGF)"/>
            <person name="Walter F."/>
            <person name="Albersmeier A."/>
            <person name="Kalinowski J."/>
            <person name="Ruckert C."/>
        </authorList>
    </citation>
    <scope>NUCLEOTIDE SEQUENCE</scope>
    <source>
        <strain evidence="9">JCM 18487</strain>
    </source>
</reference>
<evidence type="ECO:0000256" key="1">
    <source>
        <dbReference type="ARBA" id="ARBA00004651"/>
    </source>
</evidence>
<gene>
    <name evidence="9" type="ORF">GCM10010885_03940</name>
</gene>
<dbReference type="InterPro" id="IPR000515">
    <property type="entry name" value="MetI-like"/>
</dbReference>
<dbReference type="Pfam" id="PF12911">
    <property type="entry name" value="OppC_N"/>
    <property type="match status" value="1"/>
</dbReference>
<comment type="caution">
    <text evidence="9">The sequence shown here is derived from an EMBL/GenBank/DDBJ whole genome shotgun (WGS) entry which is preliminary data.</text>
</comment>
<dbReference type="Gene3D" id="1.10.3720.10">
    <property type="entry name" value="MetI-like"/>
    <property type="match status" value="1"/>
</dbReference>
<evidence type="ECO:0000313" key="10">
    <source>
        <dbReference type="Proteomes" id="UP000637695"/>
    </source>
</evidence>
<keyword evidence="10" id="KW-1185">Reference proteome</keyword>
<evidence type="ECO:0000256" key="6">
    <source>
        <dbReference type="ARBA" id="ARBA00023136"/>
    </source>
</evidence>
<dbReference type="CDD" id="cd06261">
    <property type="entry name" value="TM_PBP2"/>
    <property type="match status" value="1"/>
</dbReference>
<dbReference type="InterPro" id="IPR025966">
    <property type="entry name" value="OppC_N"/>
</dbReference>
<keyword evidence="4 7" id="KW-0812">Transmembrane</keyword>
<comment type="subcellular location">
    <subcellularLocation>
        <location evidence="1 7">Cell membrane</location>
        <topology evidence="1 7">Multi-pass membrane protein</topology>
    </subcellularLocation>
</comment>
<feature type="transmembrane region" description="Helical" evidence="7">
    <location>
        <begin position="265"/>
        <end position="288"/>
    </location>
</feature>
<protein>
    <submittedName>
        <fullName evidence="9">Peptide ABC transporter permease</fullName>
    </submittedName>
</protein>
<sequence length="303" mass="32434">MSTVLPNGSLTQAAERKRGIGRALVKSIREYPMVYLGSFIVFVLIVVAVFAPWLAPYDPTKQFANGLTPDGMPVAPNHQFLLGTDDVGRDELSRLIYGSRVSLEVGIFATFISLVIGTTLGLISGYFGGVIDSVIMRLTDVVLAFPFLLLTMALVAVLQPSVTNVFIAIGVQGWGTMARVVRGQVLAVKSFEYVQAERAIGASTARILFRVILPNVLGPVIVLAALSVGFNILAEAGLSVLGIGVQPPTPSWGNMVSEGLLTYRFAPWMMWAPGTALLIAVLGFNLLGDGLRDIFDPRTTTHG</sequence>
<feature type="transmembrane region" description="Helical" evidence="7">
    <location>
        <begin position="141"/>
        <end position="159"/>
    </location>
</feature>
<evidence type="ECO:0000256" key="2">
    <source>
        <dbReference type="ARBA" id="ARBA00022448"/>
    </source>
</evidence>
<dbReference type="InterPro" id="IPR050366">
    <property type="entry name" value="BP-dependent_transpt_permease"/>
</dbReference>
<dbReference type="AlphaFoldDB" id="A0A917K1L0"/>
<dbReference type="PANTHER" id="PTHR43386">
    <property type="entry name" value="OLIGOPEPTIDE TRANSPORT SYSTEM PERMEASE PROTEIN APPC"/>
    <property type="match status" value="1"/>
</dbReference>
<feature type="transmembrane region" description="Helical" evidence="7">
    <location>
        <begin position="216"/>
        <end position="245"/>
    </location>
</feature>
<reference evidence="9" key="2">
    <citation type="submission" date="2020-09" db="EMBL/GenBank/DDBJ databases">
        <authorList>
            <person name="Sun Q."/>
            <person name="Ohkuma M."/>
        </authorList>
    </citation>
    <scope>NUCLEOTIDE SEQUENCE</scope>
    <source>
        <strain evidence="9">JCM 18487</strain>
    </source>
</reference>
<keyword evidence="5 7" id="KW-1133">Transmembrane helix</keyword>
<dbReference type="PANTHER" id="PTHR43386:SF1">
    <property type="entry name" value="D,D-DIPEPTIDE TRANSPORT SYSTEM PERMEASE PROTEIN DDPC-RELATED"/>
    <property type="match status" value="1"/>
</dbReference>
<evidence type="ECO:0000256" key="5">
    <source>
        <dbReference type="ARBA" id="ARBA00022989"/>
    </source>
</evidence>
<evidence type="ECO:0000259" key="8">
    <source>
        <dbReference type="PROSITE" id="PS50928"/>
    </source>
</evidence>
<evidence type="ECO:0000256" key="4">
    <source>
        <dbReference type="ARBA" id="ARBA00022692"/>
    </source>
</evidence>
<comment type="similarity">
    <text evidence="7">Belongs to the binding-protein-dependent transport system permease family.</text>
</comment>